<protein>
    <recommendedName>
        <fullName evidence="7">WRKY domain-containing protein</fullName>
    </recommendedName>
</protein>
<evidence type="ECO:0000313" key="9">
    <source>
        <dbReference type="Proteomes" id="UP000026961"/>
    </source>
</evidence>
<dbReference type="Gramene" id="OGLUM05G21440.1">
    <property type="protein sequence ID" value="OGLUM05G21440.1"/>
    <property type="gene ID" value="OGLUM05G21440"/>
</dbReference>
<keyword evidence="9" id="KW-1185">Reference proteome</keyword>
<evidence type="ECO:0000256" key="3">
    <source>
        <dbReference type="ARBA" id="ARBA00023125"/>
    </source>
</evidence>
<keyword evidence="5" id="KW-0539">Nucleus</keyword>
<evidence type="ECO:0000256" key="1">
    <source>
        <dbReference type="ARBA" id="ARBA00004123"/>
    </source>
</evidence>
<dbReference type="GO" id="GO:0003700">
    <property type="term" value="F:DNA-binding transcription factor activity"/>
    <property type="evidence" value="ECO:0007669"/>
    <property type="project" value="InterPro"/>
</dbReference>
<dbReference type="Pfam" id="PF03106">
    <property type="entry name" value="WRKY"/>
    <property type="match status" value="1"/>
</dbReference>
<dbReference type="SMART" id="SM00774">
    <property type="entry name" value="WRKY"/>
    <property type="match status" value="1"/>
</dbReference>
<dbReference type="AlphaFoldDB" id="A0A0E0A0P6"/>
<dbReference type="PROSITE" id="PS50811">
    <property type="entry name" value="WRKY"/>
    <property type="match status" value="1"/>
</dbReference>
<keyword evidence="4" id="KW-0804">Transcription</keyword>
<dbReference type="InterPro" id="IPR044810">
    <property type="entry name" value="WRKY_plant"/>
</dbReference>
<sequence>MALTMVSLAAIADRKPTAASAQLVAEGRESAARLYALLVGSSALHGPVGLTEQILLCFDRALAKLHGVNLAGAEDDDDAAGNGNSRKRKSGRGRGLTAASAAASSKRMRVSSAGGNGARIERKATMDDKFLWRKYGQKDIKNSKYPRFYYRCSYKDDHGCTATKQVQQSEDDDDTASPVYVITYFGEHTCRPGIDAAAMVVDGGEEEDQLSPAQMVISFASSGGGGDASVSWPCSGDDAQNNSETSHESRPPDQAPAGEEEERLRPCTTADVSDEPIMDQSTPPAPELLADLKPMDGCLLDGESLFGMDELVYFHELSAALGLLDRDWAAPV</sequence>
<dbReference type="GO" id="GO:0005634">
    <property type="term" value="C:nucleus"/>
    <property type="evidence" value="ECO:0007669"/>
    <property type="project" value="UniProtKB-SubCell"/>
</dbReference>
<evidence type="ECO:0000256" key="4">
    <source>
        <dbReference type="ARBA" id="ARBA00023163"/>
    </source>
</evidence>
<feature type="compositionally biased region" description="Low complexity" evidence="6">
    <location>
        <begin position="95"/>
        <end position="113"/>
    </location>
</feature>
<evidence type="ECO:0000259" key="7">
    <source>
        <dbReference type="PROSITE" id="PS50811"/>
    </source>
</evidence>
<evidence type="ECO:0000313" key="8">
    <source>
        <dbReference type="EnsemblPlants" id="OGLUM05G21440.1"/>
    </source>
</evidence>
<proteinExistence type="predicted"/>
<dbReference type="PANTHER" id="PTHR32096">
    <property type="entry name" value="WRKY TRANSCRIPTION FACTOR 30-RELATED-RELATED"/>
    <property type="match status" value="1"/>
</dbReference>
<evidence type="ECO:0000256" key="5">
    <source>
        <dbReference type="ARBA" id="ARBA00023242"/>
    </source>
</evidence>
<reference evidence="8" key="2">
    <citation type="submission" date="2018-05" db="EMBL/GenBank/DDBJ databases">
        <title>OgluRS3 (Oryza glumaepatula Reference Sequence Version 3).</title>
        <authorList>
            <person name="Zhang J."/>
            <person name="Kudrna D."/>
            <person name="Lee S."/>
            <person name="Talag J."/>
            <person name="Welchert J."/>
            <person name="Wing R.A."/>
        </authorList>
    </citation>
    <scope>NUCLEOTIDE SEQUENCE [LARGE SCALE GENOMIC DNA]</scope>
</reference>
<evidence type="ECO:0000256" key="6">
    <source>
        <dbReference type="SAM" id="MobiDB-lite"/>
    </source>
</evidence>
<dbReference type="Gene3D" id="2.20.25.80">
    <property type="entry name" value="WRKY domain"/>
    <property type="match status" value="1"/>
</dbReference>
<dbReference type="EnsemblPlants" id="OGLUM05G21440.1">
    <property type="protein sequence ID" value="OGLUM05G21440.1"/>
    <property type="gene ID" value="OGLUM05G21440"/>
</dbReference>
<dbReference type="InterPro" id="IPR003657">
    <property type="entry name" value="WRKY_dom"/>
</dbReference>
<reference evidence="8" key="1">
    <citation type="submission" date="2015-04" db="UniProtKB">
        <authorList>
            <consortium name="EnsemblPlants"/>
        </authorList>
    </citation>
    <scope>IDENTIFICATION</scope>
</reference>
<dbReference type="STRING" id="40148.A0A0E0A0P6"/>
<dbReference type="eggNOG" id="ENOG502R7AN">
    <property type="taxonomic scope" value="Eukaryota"/>
</dbReference>
<dbReference type="Proteomes" id="UP000026961">
    <property type="component" value="Chromosome 5"/>
</dbReference>
<accession>A0A0E0A0P6</accession>
<keyword evidence="3" id="KW-0238">DNA-binding</keyword>
<dbReference type="SUPFAM" id="SSF118290">
    <property type="entry name" value="WRKY DNA-binding domain"/>
    <property type="match status" value="1"/>
</dbReference>
<dbReference type="InterPro" id="IPR036576">
    <property type="entry name" value="WRKY_dom_sf"/>
</dbReference>
<dbReference type="PANTHER" id="PTHR32096:SF146">
    <property type="entry name" value="WRKY TRANSCRIPTION FACTOR 19-RELATED"/>
    <property type="match status" value="1"/>
</dbReference>
<feature type="region of interest" description="Disordered" evidence="6">
    <location>
        <begin position="73"/>
        <end position="117"/>
    </location>
</feature>
<keyword evidence="2" id="KW-0805">Transcription regulation</keyword>
<dbReference type="GO" id="GO:0000976">
    <property type="term" value="F:transcription cis-regulatory region binding"/>
    <property type="evidence" value="ECO:0007669"/>
    <property type="project" value="TreeGrafter"/>
</dbReference>
<name>A0A0E0A0P6_9ORYZ</name>
<comment type="subcellular location">
    <subcellularLocation>
        <location evidence="1">Nucleus</location>
    </subcellularLocation>
</comment>
<organism evidence="8">
    <name type="scientific">Oryza glumipatula</name>
    <dbReference type="NCBI Taxonomy" id="40148"/>
    <lineage>
        <taxon>Eukaryota</taxon>
        <taxon>Viridiplantae</taxon>
        <taxon>Streptophyta</taxon>
        <taxon>Embryophyta</taxon>
        <taxon>Tracheophyta</taxon>
        <taxon>Spermatophyta</taxon>
        <taxon>Magnoliopsida</taxon>
        <taxon>Liliopsida</taxon>
        <taxon>Poales</taxon>
        <taxon>Poaceae</taxon>
        <taxon>BOP clade</taxon>
        <taxon>Oryzoideae</taxon>
        <taxon>Oryzeae</taxon>
        <taxon>Oryzinae</taxon>
        <taxon>Oryza</taxon>
    </lineage>
</organism>
<dbReference type="HOGENOM" id="CLU_075175_0_0_1"/>
<evidence type="ECO:0000256" key="2">
    <source>
        <dbReference type="ARBA" id="ARBA00023015"/>
    </source>
</evidence>
<feature type="domain" description="WRKY" evidence="7">
    <location>
        <begin position="121"/>
        <end position="188"/>
    </location>
</feature>
<feature type="region of interest" description="Disordered" evidence="6">
    <location>
        <begin position="228"/>
        <end position="266"/>
    </location>
</feature>